<dbReference type="InterPro" id="IPR011883">
    <property type="entry name" value="PaaD-like"/>
</dbReference>
<name>A0A7W7RA28_KITKI</name>
<dbReference type="Pfam" id="PF23451">
    <property type="entry name" value="Zn_ribbon_PaaD"/>
    <property type="match status" value="1"/>
</dbReference>
<dbReference type="Proteomes" id="UP000540506">
    <property type="component" value="Unassembled WGS sequence"/>
</dbReference>
<sequence length="140" mass="14723">MVSLGALGVIRSVGPAQDGVIEVEITPTFLGCPAMPEIESDIRDVLAACGHPEGRVRQVLSPAWSSEWISAYGRRKLAEHGIAPPAPVGAPLPLRLGTGAPCPNCGCTATRPQSLFGATRCQVIVVCTGCKETFPRFRTV</sequence>
<evidence type="ECO:0000259" key="2">
    <source>
        <dbReference type="Pfam" id="PF23451"/>
    </source>
</evidence>
<dbReference type="InterPro" id="IPR002744">
    <property type="entry name" value="MIP18-like"/>
</dbReference>
<comment type="caution">
    <text evidence="3">The sequence shown here is derived from an EMBL/GenBank/DDBJ whole genome shotgun (WGS) entry which is preliminary data.</text>
</comment>
<dbReference type="Pfam" id="PF01883">
    <property type="entry name" value="FeS_assembly_P"/>
    <property type="match status" value="1"/>
</dbReference>
<gene>
    <name evidence="3" type="ORF">FHR34_007320</name>
</gene>
<organism evidence="3 4">
    <name type="scientific">Kitasatospora kifunensis</name>
    <name type="common">Streptomyces kifunensis</name>
    <dbReference type="NCBI Taxonomy" id="58351"/>
    <lineage>
        <taxon>Bacteria</taxon>
        <taxon>Bacillati</taxon>
        <taxon>Actinomycetota</taxon>
        <taxon>Actinomycetes</taxon>
        <taxon>Kitasatosporales</taxon>
        <taxon>Streptomycetaceae</taxon>
        <taxon>Kitasatospora</taxon>
    </lineage>
</organism>
<dbReference type="NCBIfam" id="TIGR02159">
    <property type="entry name" value="PA_CoA_Oxy4"/>
    <property type="match status" value="1"/>
</dbReference>
<dbReference type="SUPFAM" id="SSF117916">
    <property type="entry name" value="Fe-S cluster assembly (FSCA) domain-like"/>
    <property type="match status" value="1"/>
</dbReference>
<dbReference type="InterPro" id="IPR056572">
    <property type="entry name" value="Zn_ribbon_PaaD"/>
</dbReference>
<accession>A0A7W7RA28</accession>
<feature type="domain" description="PaaD zinc beta ribbon" evidence="2">
    <location>
        <begin position="98"/>
        <end position="137"/>
    </location>
</feature>
<evidence type="ECO:0000313" key="4">
    <source>
        <dbReference type="Proteomes" id="UP000540506"/>
    </source>
</evidence>
<keyword evidence="4" id="KW-1185">Reference proteome</keyword>
<evidence type="ECO:0000313" key="3">
    <source>
        <dbReference type="EMBL" id="MBB4928225.1"/>
    </source>
</evidence>
<dbReference type="EMBL" id="JACHJV010000002">
    <property type="protein sequence ID" value="MBB4928225.1"/>
    <property type="molecule type" value="Genomic_DNA"/>
</dbReference>
<reference evidence="3 4" key="1">
    <citation type="submission" date="2020-08" db="EMBL/GenBank/DDBJ databases">
        <title>Sequencing the genomes of 1000 actinobacteria strains.</title>
        <authorList>
            <person name="Klenk H.-P."/>
        </authorList>
    </citation>
    <scope>NUCLEOTIDE SEQUENCE [LARGE SCALE GENOMIC DNA]</scope>
    <source>
        <strain evidence="3 4">DSM 41654</strain>
    </source>
</reference>
<feature type="domain" description="MIP18 family-like" evidence="1">
    <location>
        <begin position="3"/>
        <end position="49"/>
    </location>
</feature>
<dbReference type="InterPro" id="IPR034904">
    <property type="entry name" value="FSCA_dom_sf"/>
</dbReference>
<dbReference type="AlphaFoldDB" id="A0A7W7RA28"/>
<proteinExistence type="predicted"/>
<protein>
    <submittedName>
        <fullName evidence="3">Ring-1,2-phenylacetyl-CoA epoxidase subunit PaaD</fullName>
    </submittedName>
</protein>
<dbReference type="Gene3D" id="3.30.300.130">
    <property type="entry name" value="Fe-S cluster assembly (FSCA)"/>
    <property type="match status" value="1"/>
</dbReference>
<evidence type="ECO:0000259" key="1">
    <source>
        <dbReference type="Pfam" id="PF01883"/>
    </source>
</evidence>